<dbReference type="STRING" id="431595.K3W8E0"/>
<dbReference type="InterPro" id="IPR000425">
    <property type="entry name" value="MIP"/>
</dbReference>
<dbReference type="GO" id="GO:0015250">
    <property type="term" value="F:water channel activity"/>
    <property type="evidence" value="ECO:0007669"/>
    <property type="project" value="TreeGrafter"/>
</dbReference>
<dbReference type="InterPro" id="IPR022357">
    <property type="entry name" value="MIP_CS"/>
</dbReference>
<evidence type="ECO:0000256" key="6">
    <source>
        <dbReference type="ARBA" id="ARBA00023136"/>
    </source>
</evidence>
<evidence type="ECO:0000256" key="5">
    <source>
        <dbReference type="ARBA" id="ARBA00022989"/>
    </source>
</evidence>
<evidence type="ECO:0000256" key="3">
    <source>
        <dbReference type="ARBA" id="ARBA00022448"/>
    </source>
</evidence>
<dbReference type="PRINTS" id="PR02019">
    <property type="entry name" value="AQUAPORIN7"/>
</dbReference>
<dbReference type="InterPro" id="IPR023271">
    <property type="entry name" value="Aquaporin-like"/>
</dbReference>
<feature type="transmembrane region" description="Helical" evidence="8">
    <location>
        <begin position="37"/>
        <end position="55"/>
    </location>
</feature>
<dbReference type="AlphaFoldDB" id="K3W8E0"/>
<accession>K3W8E0</accession>
<name>K3W8E0_GLOUD</name>
<evidence type="ECO:0000256" key="1">
    <source>
        <dbReference type="ARBA" id="ARBA00004141"/>
    </source>
</evidence>
<dbReference type="VEuPathDB" id="FungiDB:PYU1_G001231"/>
<keyword evidence="3 7" id="KW-0813">Transport</keyword>
<evidence type="ECO:0000256" key="8">
    <source>
        <dbReference type="SAM" id="Phobius"/>
    </source>
</evidence>
<reference evidence="9" key="3">
    <citation type="submission" date="2015-02" db="UniProtKB">
        <authorList>
            <consortium name="EnsemblProtists"/>
        </authorList>
    </citation>
    <scope>IDENTIFICATION</scope>
    <source>
        <strain evidence="9">DAOM BR144</strain>
    </source>
</reference>
<dbReference type="EnsemblProtists" id="PYU1_T001231">
    <property type="protein sequence ID" value="PYU1_T001231"/>
    <property type="gene ID" value="PYU1_G001231"/>
</dbReference>
<proteinExistence type="inferred from homology"/>
<dbReference type="EMBL" id="GL376626">
    <property type="status" value="NOT_ANNOTATED_CDS"/>
    <property type="molecule type" value="Genomic_DNA"/>
</dbReference>
<reference evidence="10" key="2">
    <citation type="submission" date="2010-04" db="EMBL/GenBank/DDBJ databases">
        <authorList>
            <person name="Buell R."/>
            <person name="Hamilton J."/>
            <person name="Hostetler J."/>
        </authorList>
    </citation>
    <scope>NUCLEOTIDE SEQUENCE [LARGE SCALE GENOMIC DNA]</scope>
    <source>
        <strain evidence="10">DAOM:BR144</strain>
    </source>
</reference>
<evidence type="ECO:0000313" key="9">
    <source>
        <dbReference type="EnsemblProtists" id="PYU1_T001231"/>
    </source>
</evidence>
<dbReference type="Proteomes" id="UP000019132">
    <property type="component" value="Unassembled WGS sequence"/>
</dbReference>
<evidence type="ECO:0000256" key="4">
    <source>
        <dbReference type="ARBA" id="ARBA00022692"/>
    </source>
</evidence>
<feature type="transmembrane region" description="Helical" evidence="8">
    <location>
        <begin position="253"/>
        <end position="275"/>
    </location>
</feature>
<dbReference type="NCBIfam" id="TIGR00861">
    <property type="entry name" value="MIP"/>
    <property type="match status" value="1"/>
</dbReference>
<dbReference type="GO" id="GO:0005886">
    <property type="term" value="C:plasma membrane"/>
    <property type="evidence" value="ECO:0007669"/>
    <property type="project" value="TreeGrafter"/>
</dbReference>
<feature type="transmembrane region" description="Helical" evidence="8">
    <location>
        <begin position="120"/>
        <end position="143"/>
    </location>
</feature>
<comment type="similarity">
    <text evidence="2 7">Belongs to the MIP/aquaporin (TC 1.A.8) family.</text>
</comment>
<evidence type="ECO:0000313" key="10">
    <source>
        <dbReference type="Proteomes" id="UP000019132"/>
    </source>
</evidence>
<dbReference type="HOGENOM" id="CLU_020019_9_2_1"/>
<dbReference type="PROSITE" id="PS00221">
    <property type="entry name" value="MIP"/>
    <property type="match status" value="1"/>
</dbReference>
<feature type="transmembrane region" description="Helical" evidence="8">
    <location>
        <begin position="202"/>
        <end position="225"/>
    </location>
</feature>
<dbReference type="PANTHER" id="PTHR43829">
    <property type="entry name" value="AQUAPORIN OR AQUAGLYCEROPORIN RELATED"/>
    <property type="match status" value="1"/>
</dbReference>
<keyword evidence="4 7" id="KW-0812">Transmembrane</keyword>
<feature type="transmembrane region" description="Helical" evidence="8">
    <location>
        <begin position="169"/>
        <end position="190"/>
    </location>
</feature>
<keyword evidence="10" id="KW-1185">Reference proteome</keyword>
<evidence type="ECO:0008006" key="11">
    <source>
        <dbReference type="Google" id="ProtNLM"/>
    </source>
</evidence>
<evidence type="ECO:0000256" key="2">
    <source>
        <dbReference type="ARBA" id="ARBA00006175"/>
    </source>
</evidence>
<evidence type="ECO:0000256" key="7">
    <source>
        <dbReference type="RuleBase" id="RU000477"/>
    </source>
</evidence>
<dbReference type="GO" id="GO:0015254">
    <property type="term" value="F:glycerol channel activity"/>
    <property type="evidence" value="ECO:0007669"/>
    <property type="project" value="TreeGrafter"/>
</dbReference>
<feature type="transmembrane region" description="Helical" evidence="8">
    <location>
        <begin position="75"/>
        <end position="99"/>
    </location>
</feature>
<dbReference type="SUPFAM" id="SSF81338">
    <property type="entry name" value="Aquaporin-like"/>
    <property type="match status" value="1"/>
</dbReference>
<comment type="subcellular location">
    <subcellularLocation>
        <location evidence="1">Membrane</location>
        <topology evidence="1">Multi-pass membrane protein</topology>
    </subcellularLocation>
</comment>
<reference evidence="10" key="1">
    <citation type="journal article" date="2010" name="Genome Biol.">
        <title>Genome sequence of the necrotrophic plant pathogen Pythium ultimum reveals original pathogenicity mechanisms and effector repertoire.</title>
        <authorList>
            <person name="Levesque C.A."/>
            <person name="Brouwer H."/>
            <person name="Cano L."/>
            <person name="Hamilton J.P."/>
            <person name="Holt C."/>
            <person name="Huitema E."/>
            <person name="Raffaele S."/>
            <person name="Robideau G.P."/>
            <person name="Thines M."/>
            <person name="Win J."/>
            <person name="Zerillo M.M."/>
            <person name="Beakes G.W."/>
            <person name="Boore J.L."/>
            <person name="Busam D."/>
            <person name="Dumas B."/>
            <person name="Ferriera S."/>
            <person name="Fuerstenberg S.I."/>
            <person name="Gachon C.M."/>
            <person name="Gaulin E."/>
            <person name="Govers F."/>
            <person name="Grenville-Briggs L."/>
            <person name="Horner N."/>
            <person name="Hostetler J."/>
            <person name="Jiang R.H."/>
            <person name="Johnson J."/>
            <person name="Krajaejun T."/>
            <person name="Lin H."/>
            <person name="Meijer H.J."/>
            <person name="Moore B."/>
            <person name="Morris P."/>
            <person name="Phuntmart V."/>
            <person name="Puiu D."/>
            <person name="Shetty J."/>
            <person name="Stajich J.E."/>
            <person name="Tripathy S."/>
            <person name="Wawra S."/>
            <person name="van West P."/>
            <person name="Whitty B.R."/>
            <person name="Coutinho P.M."/>
            <person name="Henrissat B."/>
            <person name="Martin F."/>
            <person name="Thomas P.D."/>
            <person name="Tyler B.M."/>
            <person name="De Vries R.P."/>
            <person name="Kamoun S."/>
            <person name="Yandell M."/>
            <person name="Tisserat N."/>
            <person name="Buell C.R."/>
        </authorList>
    </citation>
    <scope>NUCLEOTIDE SEQUENCE</scope>
    <source>
        <strain evidence="10">DAOM:BR144</strain>
    </source>
</reference>
<dbReference type="OMA" id="CALGRMP"/>
<dbReference type="eggNOG" id="KOG0224">
    <property type="taxonomic scope" value="Eukaryota"/>
</dbReference>
<keyword evidence="5 8" id="KW-1133">Transmembrane helix</keyword>
<dbReference type="PRINTS" id="PR00783">
    <property type="entry name" value="MINTRINSICP"/>
</dbReference>
<dbReference type="PANTHER" id="PTHR43829:SF9">
    <property type="entry name" value="AQUAPORIN-9"/>
    <property type="match status" value="1"/>
</dbReference>
<dbReference type="InParanoid" id="K3W8E0"/>
<dbReference type="Gene3D" id="1.20.1080.10">
    <property type="entry name" value="Glycerol uptake facilitator protein"/>
    <property type="match status" value="1"/>
</dbReference>
<organism evidence="9 10">
    <name type="scientific">Globisporangium ultimum (strain ATCC 200006 / CBS 805.95 / DAOM BR144)</name>
    <name type="common">Pythium ultimum</name>
    <dbReference type="NCBI Taxonomy" id="431595"/>
    <lineage>
        <taxon>Eukaryota</taxon>
        <taxon>Sar</taxon>
        <taxon>Stramenopiles</taxon>
        <taxon>Oomycota</taxon>
        <taxon>Peronosporomycetes</taxon>
        <taxon>Pythiales</taxon>
        <taxon>Pythiaceae</taxon>
        <taxon>Globisporangium</taxon>
    </lineage>
</organism>
<dbReference type="InterPro" id="IPR050363">
    <property type="entry name" value="MIP/Aquaporin"/>
</dbReference>
<protein>
    <recommendedName>
        <fullName evidence="11">Aquaporin</fullName>
    </recommendedName>
</protein>
<dbReference type="CDD" id="cd00333">
    <property type="entry name" value="MIP"/>
    <property type="match status" value="1"/>
</dbReference>
<keyword evidence="6 8" id="KW-0472">Membrane</keyword>
<sequence>MTKDSQVDKTENGYMDIHDQDEVLAPRRVSALAVKSAYLRECLAEFIGTAVMIAFGDGVVAQVVLGKGANGDYTHISLCWGIAVFFGIHFSGGVSGAHLNPSVTFTLALFKRFEWRKVPGYVLAQMLGAFFGAFLVYVVYYPYFNHVDPDRMTTQGVFATYPTDIVSNYTAFLTEVIATAILLGGIFAVGDQKNKPASPYTSPAAVAILVIGIGMAFGMNSGYALNPARDFGPRVFSACAGWGSKVFTLRDHYFWIPIVAPLIGGAIGGATYMGLVEIHHPQQ</sequence>
<dbReference type="Pfam" id="PF00230">
    <property type="entry name" value="MIP"/>
    <property type="match status" value="1"/>
</dbReference>